<evidence type="ECO:0000313" key="3">
    <source>
        <dbReference type="Proteomes" id="UP000218287"/>
    </source>
</evidence>
<evidence type="ECO:0000256" key="1">
    <source>
        <dbReference type="SAM" id="Phobius"/>
    </source>
</evidence>
<dbReference type="AlphaFoldDB" id="A0A1Z4GK20"/>
<keyword evidence="1" id="KW-0472">Membrane</keyword>
<proteinExistence type="predicted"/>
<keyword evidence="3" id="KW-1185">Reference proteome</keyword>
<dbReference type="Proteomes" id="UP000218287">
    <property type="component" value="Chromosome"/>
</dbReference>
<evidence type="ECO:0000313" key="2">
    <source>
        <dbReference type="EMBL" id="BAY17819.1"/>
    </source>
</evidence>
<gene>
    <name evidence="2" type="ORF">NIES21_36610</name>
</gene>
<accession>A0A1Z4GK20</accession>
<reference evidence="2 3" key="1">
    <citation type="submission" date="2017-06" db="EMBL/GenBank/DDBJ databases">
        <title>Genome sequencing of cyanobaciteial culture collection at National Institute for Environmental Studies (NIES).</title>
        <authorList>
            <person name="Hirose Y."/>
            <person name="Shimura Y."/>
            <person name="Fujisawa T."/>
            <person name="Nakamura Y."/>
            <person name="Kawachi M."/>
        </authorList>
    </citation>
    <scope>NUCLEOTIDE SEQUENCE [LARGE SCALE GENOMIC DNA]</scope>
    <source>
        <strain evidence="2 3">NIES-21</strain>
    </source>
</reference>
<keyword evidence="1" id="KW-1133">Transmembrane helix</keyword>
<organism evidence="2 3">
    <name type="scientific">Anabaenopsis circularis NIES-21</name>
    <dbReference type="NCBI Taxonomy" id="1085406"/>
    <lineage>
        <taxon>Bacteria</taxon>
        <taxon>Bacillati</taxon>
        <taxon>Cyanobacteriota</taxon>
        <taxon>Cyanophyceae</taxon>
        <taxon>Nostocales</taxon>
        <taxon>Nodulariaceae</taxon>
        <taxon>Anabaenopsis</taxon>
    </lineage>
</organism>
<keyword evidence="1" id="KW-0812">Transmembrane</keyword>
<dbReference type="EMBL" id="AP018174">
    <property type="protein sequence ID" value="BAY17819.1"/>
    <property type="molecule type" value="Genomic_DNA"/>
</dbReference>
<protein>
    <submittedName>
        <fullName evidence="2">Uncharacterized protein</fullName>
    </submittedName>
</protein>
<feature type="transmembrane region" description="Helical" evidence="1">
    <location>
        <begin position="12"/>
        <end position="30"/>
    </location>
</feature>
<name>A0A1Z4GK20_9CYAN</name>
<sequence>MYKKPFKLKTWSIRFTWLFVIIGVAFLYLYPVISCRVWHDQTACETEKWQQRNLPNT</sequence>